<sequence>MASSTVPPPRGQNRHQSLRRMASSTVPPPRGQNTTIWIIGDSYVRRGAQRATESTGGNLGLNAYIRWFGWGGLRWRRLLPFFLHCLRGRAAPDVLLIHCGGNDLGETSSVQLINWMKEDLHQLHHWHPDMMIMFSSLCQRCQWKAGANPVKVDKARKFVNSVMATFNTCHESVCGLTYLQQYGRHQRRLHGIAELRPNITAPCITHLFRGMPSIDPSLADSSPPPPFPEPSVSPPAPPFSSSVPDAAAAAAAVEFLALTPPTTEPTCIASASVFWGGMVEGMQAMRKKAHSFEHTDK</sequence>
<keyword evidence="3" id="KW-1185">Reference proteome</keyword>
<evidence type="ECO:0000313" key="2">
    <source>
        <dbReference type="EMBL" id="KAE8281747.1"/>
    </source>
</evidence>
<organism evidence="2 3">
    <name type="scientific">Larimichthys crocea</name>
    <name type="common">Large yellow croaker</name>
    <name type="synonym">Pseudosciaena crocea</name>
    <dbReference type="NCBI Taxonomy" id="215358"/>
    <lineage>
        <taxon>Eukaryota</taxon>
        <taxon>Metazoa</taxon>
        <taxon>Chordata</taxon>
        <taxon>Craniata</taxon>
        <taxon>Vertebrata</taxon>
        <taxon>Euteleostomi</taxon>
        <taxon>Actinopterygii</taxon>
        <taxon>Neopterygii</taxon>
        <taxon>Teleostei</taxon>
        <taxon>Neoteleostei</taxon>
        <taxon>Acanthomorphata</taxon>
        <taxon>Eupercaria</taxon>
        <taxon>Sciaenidae</taxon>
        <taxon>Larimichthys</taxon>
    </lineage>
</organism>
<dbReference type="SUPFAM" id="SSF52266">
    <property type="entry name" value="SGNH hydrolase"/>
    <property type="match status" value="1"/>
</dbReference>
<evidence type="ECO:0000313" key="3">
    <source>
        <dbReference type="Proteomes" id="UP000424527"/>
    </source>
</evidence>
<feature type="compositionally biased region" description="Pro residues" evidence="1">
    <location>
        <begin position="222"/>
        <end position="238"/>
    </location>
</feature>
<dbReference type="InterPro" id="IPR036514">
    <property type="entry name" value="SGNH_hydro_sf"/>
</dbReference>
<dbReference type="EMBL" id="REGW02000019">
    <property type="protein sequence ID" value="KAE8281747.1"/>
    <property type="molecule type" value="Genomic_DNA"/>
</dbReference>
<feature type="compositionally biased region" description="Pro residues" evidence="1">
    <location>
        <begin position="1"/>
        <end position="10"/>
    </location>
</feature>
<accession>A0A6G0HRN6</accession>
<comment type="caution">
    <text evidence="2">The sequence shown here is derived from an EMBL/GenBank/DDBJ whole genome shotgun (WGS) entry which is preliminary data.</text>
</comment>
<name>A0A6G0HRN6_LARCR</name>
<evidence type="ECO:0000256" key="1">
    <source>
        <dbReference type="SAM" id="MobiDB-lite"/>
    </source>
</evidence>
<reference evidence="2 3" key="1">
    <citation type="submission" date="2019-07" db="EMBL/GenBank/DDBJ databases">
        <title>Chromosome genome assembly for large yellow croaker.</title>
        <authorList>
            <person name="Xiao S."/>
        </authorList>
    </citation>
    <scope>NUCLEOTIDE SEQUENCE [LARGE SCALE GENOMIC DNA]</scope>
    <source>
        <strain evidence="2">JMULYC20181020</strain>
        <tissue evidence="2">Muscle</tissue>
    </source>
</reference>
<protein>
    <recommendedName>
        <fullName evidence="4">SGNH hydrolase-type esterase domain-containing protein</fullName>
    </recommendedName>
</protein>
<gene>
    <name evidence="2" type="ORF">D5F01_LYC19130</name>
</gene>
<dbReference type="AlphaFoldDB" id="A0A6G0HRN6"/>
<feature type="region of interest" description="Disordered" evidence="1">
    <location>
        <begin position="215"/>
        <end position="243"/>
    </location>
</feature>
<dbReference type="Proteomes" id="UP000424527">
    <property type="component" value="Unassembled WGS sequence"/>
</dbReference>
<dbReference type="Gene3D" id="3.40.50.1110">
    <property type="entry name" value="SGNH hydrolase"/>
    <property type="match status" value="1"/>
</dbReference>
<evidence type="ECO:0008006" key="4">
    <source>
        <dbReference type="Google" id="ProtNLM"/>
    </source>
</evidence>
<feature type="region of interest" description="Disordered" evidence="1">
    <location>
        <begin position="1"/>
        <end position="33"/>
    </location>
</feature>
<proteinExistence type="predicted"/>